<dbReference type="EMBL" id="UINC01085148">
    <property type="protein sequence ID" value="SVC32416.1"/>
    <property type="molecule type" value="Genomic_DNA"/>
</dbReference>
<name>A0A382L6U9_9ZZZZ</name>
<feature type="non-terminal residue" evidence="1">
    <location>
        <position position="1"/>
    </location>
</feature>
<reference evidence="1" key="1">
    <citation type="submission" date="2018-05" db="EMBL/GenBank/DDBJ databases">
        <authorList>
            <person name="Lanie J.A."/>
            <person name="Ng W.-L."/>
            <person name="Kazmierczak K.M."/>
            <person name="Andrzejewski T.M."/>
            <person name="Davidsen T.M."/>
            <person name="Wayne K.J."/>
            <person name="Tettelin H."/>
            <person name="Glass J.I."/>
            <person name="Rusch D."/>
            <person name="Podicherti R."/>
            <person name="Tsui H.-C.T."/>
            <person name="Winkler M.E."/>
        </authorList>
    </citation>
    <scope>NUCLEOTIDE SEQUENCE</scope>
</reference>
<proteinExistence type="predicted"/>
<organism evidence="1">
    <name type="scientific">marine metagenome</name>
    <dbReference type="NCBI Taxonomy" id="408172"/>
    <lineage>
        <taxon>unclassified sequences</taxon>
        <taxon>metagenomes</taxon>
        <taxon>ecological metagenomes</taxon>
    </lineage>
</organism>
<sequence length="119" mass="14162">VQIESKILSKDFTPLVSYPKDDLSIRWPLWNIFVNKEPAFHKVYMLIKNTWNDYKEINKLKYQPMWLQAWGNIHRKNEELGKHNHECAYWGWISINATGSTTIMDNETIYNNNGQIVMC</sequence>
<gene>
    <name evidence="1" type="ORF">METZ01_LOCUS285270</name>
</gene>
<feature type="non-terminal residue" evidence="1">
    <location>
        <position position="119"/>
    </location>
</feature>
<accession>A0A382L6U9</accession>
<protein>
    <submittedName>
        <fullName evidence="1">Uncharacterized protein</fullName>
    </submittedName>
</protein>
<evidence type="ECO:0000313" key="1">
    <source>
        <dbReference type="EMBL" id="SVC32416.1"/>
    </source>
</evidence>
<dbReference type="AlphaFoldDB" id="A0A382L6U9"/>